<reference evidence="2 3" key="1">
    <citation type="submission" date="2020-01" db="EMBL/GenBank/DDBJ databases">
        <title>Genome sequence of Arachis hypogaea, cultivar Shitouqi.</title>
        <authorList>
            <person name="Zhuang W."/>
            <person name="Chen H."/>
            <person name="Varshney R."/>
            <person name="Wang D."/>
            <person name="Ming R."/>
        </authorList>
    </citation>
    <scope>NUCLEOTIDE SEQUENCE [LARGE SCALE GENOMIC DNA]</scope>
    <source>
        <tissue evidence="2">Young leaf</tissue>
    </source>
</reference>
<evidence type="ECO:0000313" key="3">
    <source>
        <dbReference type="Proteomes" id="UP000464620"/>
    </source>
</evidence>
<feature type="compositionally biased region" description="Polar residues" evidence="1">
    <location>
        <begin position="33"/>
        <end position="48"/>
    </location>
</feature>
<dbReference type="AlphaFoldDB" id="A0A6B9V7Y3"/>
<feature type="region of interest" description="Disordered" evidence="1">
    <location>
        <begin position="32"/>
        <end position="71"/>
    </location>
</feature>
<evidence type="ECO:0000313" key="2">
    <source>
        <dbReference type="EMBL" id="QHN77519.1"/>
    </source>
</evidence>
<sequence>MDGVCGLLEVMLHQLNPGMSVEEVAALVQAAQNSPLDASSSRPRNTPHYSEATHIPPTNDGSDKNNGAHNG</sequence>
<organism evidence="2 3">
    <name type="scientific">Arachis hypogaea</name>
    <name type="common">Peanut</name>
    <dbReference type="NCBI Taxonomy" id="3818"/>
    <lineage>
        <taxon>Eukaryota</taxon>
        <taxon>Viridiplantae</taxon>
        <taxon>Streptophyta</taxon>
        <taxon>Embryophyta</taxon>
        <taxon>Tracheophyta</taxon>
        <taxon>Spermatophyta</taxon>
        <taxon>Magnoliopsida</taxon>
        <taxon>eudicotyledons</taxon>
        <taxon>Gunneridae</taxon>
        <taxon>Pentapetalae</taxon>
        <taxon>rosids</taxon>
        <taxon>fabids</taxon>
        <taxon>Fabales</taxon>
        <taxon>Fabaceae</taxon>
        <taxon>Papilionoideae</taxon>
        <taxon>50 kb inversion clade</taxon>
        <taxon>dalbergioids sensu lato</taxon>
        <taxon>Dalbergieae</taxon>
        <taxon>Pterocarpus clade</taxon>
        <taxon>Arachis</taxon>
    </lineage>
</organism>
<proteinExistence type="predicted"/>
<dbReference type="Proteomes" id="UP000464620">
    <property type="component" value="Chromosome B09"/>
</dbReference>
<dbReference type="EMBL" id="CP031001">
    <property type="protein sequence ID" value="QHN77519.1"/>
    <property type="molecule type" value="Genomic_DNA"/>
</dbReference>
<gene>
    <name evidence="2" type="ORF">DS421_19g653420</name>
</gene>
<name>A0A6B9V7Y3_ARAHY</name>
<accession>A0A6B9V7Y3</accession>
<evidence type="ECO:0000256" key="1">
    <source>
        <dbReference type="SAM" id="MobiDB-lite"/>
    </source>
</evidence>
<protein>
    <submittedName>
        <fullName evidence="2">Uncharacterized protein</fullName>
    </submittedName>
</protein>